<keyword evidence="5" id="KW-0966">Cell projection</keyword>
<dbReference type="InterPro" id="IPR008962">
    <property type="entry name" value="PapD-like_sf"/>
</dbReference>
<reference evidence="7" key="1">
    <citation type="submission" date="2019-08" db="EMBL/GenBank/DDBJ databases">
        <title>Phocoena sinus (Vaquita) genome, mPhoSin1, primary haplotype.</title>
        <authorList>
            <person name="Morin P."/>
            <person name="Mountcastle J."/>
            <person name="Fungtammasan C."/>
            <person name="Rhie A."/>
            <person name="Rojas-Bracho L."/>
            <person name="Smith C.R."/>
            <person name="Taylor B.L."/>
            <person name="Gulland F.M.D."/>
            <person name="Musser W."/>
            <person name="Houck M."/>
            <person name="Haase B."/>
            <person name="Paez S."/>
            <person name="Howe K."/>
            <person name="Torrance J."/>
            <person name="Formenti G."/>
            <person name="Phillippy A."/>
            <person name="Ryder O."/>
            <person name="Jarvis E.D."/>
            <person name="Fedrigo O."/>
        </authorList>
    </citation>
    <scope>NUCLEOTIDE SEQUENCE [LARGE SCALE GENOMIC DNA]</scope>
</reference>
<evidence type="ECO:0000313" key="8">
    <source>
        <dbReference type="Proteomes" id="UP000694554"/>
    </source>
</evidence>
<keyword evidence="4" id="KW-0969">Cilium</keyword>
<dbReference type="Proteomes" id="UP000694554">
    <property type="component" value="Chromosome 19"/>
</dbReference>
<sequence length="717" mass="80772">MSYFFALEVLGGCLIRSLEESMGAVQTGLVRTLKGFQSKILPPLNPKVVTEEEVNRMLTPSEFLKEMSLTTEQRLANTRVMCRPQITELLDMRETTHQKFPGIDLDQALFQPFPSEIVFQNYTPCEVYEVPLVLRNNDIVPRMVKVVEESSPYFKVISPKDISHKVAPGVPSVFRILFSPEENKDYAHMLTCVTEREKFIVPIKARGARAILDFPDKLNFSTCPVKYSTQKILLVRNIGNKDAVFHIKTHRPFSVEPSVGTLNVGESMQLEVDFEPQTVGNHSEKLIVYYDTGEKVFISLYGAAIDMNIRLDKNSLILEKTYLSLANQRTLTIHNHSNIIAHFQWKIFATQEEEDREKYRVCDDLTKEEKNEIDGFLEECITDPSLQQCLSFLSRTFENQRKLVQADSMLFLNNIFSVEPLEGDVWPNSSAEITVYFNPREAKLYQQTVYCDISGREIRLPLRIKGEGMGPKIHFNFELLDIGKVFVGSVHCYEAVLSNKGSIDALFNVIPPTSAVGTCFVFSPKEGIIEPSGVQAIQISFSSPILGHFEEEFLVNVNGSPEPVKLTIIGCVIGPTFRFNVPALHFGDVSFGFPHTLICSLNNTSLVPMTFKLRVPGDGVGHKSISSWEQYSDNKKSYWNKDEIPVMRPKEFTVTPNCGTIRSQGFAAIRVTLCSNTVQKYELALVVDVEGIGEEVLALLITARYCTHLLSLPQSGT</sequence>
<evidence type="ECO:0000256" key="2">
    <source>
        <dbReference type="ARBA" id="ARBA00004496"/>
    </source>
</evidence>
<proteinExistence type="predicted"/>
<dbReference type="Gene3D" id="2.60.40.10">
    <property type="entry name" value="Immunoglobulins"/>
    <property type="match status" value="4"/>
</dbReference>
<dbReference type="InterPro" id="IPR013783">
    <property type="entry name" value="Ig-like_fold"/>
</dbReference>
<evidence type="ECO:0000259" key="6">
    <source>
        <dbReference type="Pfam" id="PF22544"/>
    </source>
</evidence>
<dbReference type="GO" id="GO:0005930">
    <property type="term" value="C:axoneme"/>
    <property type="evidence" value="ECO:0007669"/>
    <property type="project" value="TreeGrafter"/>
</dbReference>
<evidence type="ECO:0000256" key="4">
    <source>
        <dbReference type="ARBA" id="ARBA00023069"/>
    </source>
</evidence>
<dbReference type="InterPro" id="IPR053879">
    <property type="entry name" value="HYDIN_VesB_CFA65-like_Ig"/>
</dbReference>
<keyword evidence="8" id="KW-1185">Reference proteome</keyword>
<dbReference type="GO" id="GO:0003341">
    <property type="term" value="P:cilium movement"/>
    <property type="evidence" value="ECO:0007669"/>
    <property type="project" value="TreeGrafter"/>
</dbReference>
<dbReference type="Ensembl" id="ENSPSNT00000026635.1">
    <property type="protein sequence ID" value="ENSPSNP00000023680.1"/>
    <property type="gene ID" value="ENSPSNG00000017187.1"/>
</dbReference>
<dbReference type="GO" id="GO:1904158">
    <property type="term" value="P:axonemal central apparatus assembly"/>
    <property type="evidence" value="ECO:0007669"/>
    <property type="project" value="TreeGrafter"/>
</dbReference>
<dbReference type="SUPFAM" id="SSF49354">
    <property type="entry name" value="PapD-like"/>
    <property type="match status" value="1"/>
</dbReference>
<protein>
    <recommendedName>
        <fullName evidence="6">HYDIN/VesB/CFA65-like Ig-like domain-containing protein</fullName>
    </recommendedName>
</protein>
<evidence type="ECO:0000313" key="7">
    <source>
        <dbReference type="Ensembl" id="ENSPSNP00000023680.1"/>
    </source>
</evidence>
<dbReference type="PANTHER" id="PTHR23053">
    <property type="entry name" value="DLEC1 DELETED IN LUNG AND ESOPHAGEAL CANCER 1"/>
    <property type="match status" value="1"/>
</dbReference>
<accession>A0A8C9E7N0</accession>
<evidence type="ECO:0000256" key="5">
    <source>
        <dbReference type="ARBA" id="ARBA00023273"/>
    </source>
</evidence>
<name>A0A8C9E7N0_PHOSS</name>
<evidence type="ECO:0000256" key="1">
    <source>
        <dbReference type="ARBA" id="ARBA00004138"/>
    </source>
</evidence>
<keyword evidence="3" id="KW-0963">Cytoplasm</keyword>
<dbReference type="GeneTree" id="ENSGT00610000086095"/>
<reference evidence="7" key="2">
    <citation type="submission" date="2025-08" db="UniProtKB">
        <authorList>
            <consortium name="Ensembl"/>
        </authorList>
    </citation>
    <scope>IDENTIFICATION</scope>
</reference>
<dbReference type="AlphaFoldDB" id="A0A8C9E7N0"/>
<feature type="domain" description="HYDIN/VesB/CFA65-like Ig-like" evidence="6">
    <location>
        <begin position="471"/>
        <end position="571"/>
    </location>
</feature>
<feature type="domain" description="HYDIN/VesB/CFA65-like Ig-like" evidence="6">
    <location>
        <begin position="210"/>
        <end position="303"/>
    </location>
</feature>
<reference evidence="7" key="3">
    <citation type="submission" date="2025-09" db="UniProtKB">
        <authorList>
            <consortium name="Ensembl"/>
        </authorList>
    </citation>
    <scope>IDENTIFICATION</scope>
</reference>
<dbReference type="InterPro" id="IPR033305">
    <property type="entry name" value="Hydin-like"/>
</dbReference>
<dbReference type="Pfam" id="PF22544">
    <property type="entry name" value="HYDIN_VesB_CFA65-like_Ig"/>
    <property type="match status" value="2"/>
</dbReference>
<dbReference type="PANTHER" id="PTHR23053:SF0">
    <property type="entry name" value="HYDROCEPHALUS-INDUCING PROTEIN HOMOLOG"/>
    <property type="match status" value="1"/>
</dbReference>
<organism evidence="7 8">
    <name type="scientific">Phocoena sinus</name>
    <name type="common">Vaquita</name>
    <dbReference type="NCBI Taxonomy" id="42100"/>
    <lineage>
        <taxon>Eukaryota</taxon>
        <taxon>Metazoa</taxon>
        <taxon>Chordata</taxon>
        <taxon>Craniata</taxon>
        <taxon>Vertebrata</taxon>
        <taxon>Euteleostomi</taxon>
        <taxon>Mammalia</taxon>
        <taxon>Eutheria</taxon>
        <taxon>Laurasiatheria</taxon>
        <taxon>Artiodactyla</taxon>
        <taxon>Whippomorpha</taxon>
        <taxon>Cetacea</taxon>
        <taxon>Odontoceti</taxon>
        <taxon>Phocoenidae</taxon>
        <taxon>Phocoena</taxon>
    </lineage>
</organism>
<evidence type="ECO:0000256" key="3">
    <source>
        <dbReference type="ARBA" id="ARBA00022490"/>
    </source>
</evidence>
<comment type="subcellular location">
    <subcellularLocation>
        <location evidence="1">Cell projection</location>
        <location evidence="1">Cilium</location>
    </subcellularLocation>
    <subcellularLocation>
        <location evidence="2">Cytoplasm</location>
    </subcellularLocation>
</comment>